<keyword evidence="1" id="KW-0479">Metal-binding</keyword>
<dbReference type="GO" id="GO:0046872">
    <property type="term" value="F:metal ion binding"/>
    <property type="evidence" value="ECO:0007669"/>
    <property type="project" value="UniProtKB-KW"/>
</dbReference>
<accession>A0A7W6CXC6</accession>
<dbReference type="RefSeq" id="WP_183900962.1">
    <property type="nucleotide sequence ID" value="NZ_JACIDW010000009.1"/>
</dbReference>
<dbReference type="InterPro" id="IPR004843">
    <property type="entry name" value="Calcineurin-like_PHP"/>
</dbReference>
<dbReference type="PANTHER" id="PTHR42988:SF2">
    <property type="entry name" value="CYCLIC NUCLEOTIDE PHOSPHODIESTERASE CBUA0032-RELATED"/>
    <property type="match status" value="1"/>
</dbReference>
<dbReference type="InterPro" id="IPR050884">
    <property type="entry name" value="CNP_phosphodiesterase-III"/>
</dbReference>
<evidence type="ECO:0000313" key="7">
    <source>
        <dbReference type="Proteomes" id="UP000582090"/>
    </source>
</evidence>
<comment type="similarity">
    <text evidence="4">Belongs to the cyclic nucleotide phosphodiesterase class-III family.</text>
</comment>
<dbReference type="InterPro" id="IPR029052">
    <property type="entry name" value="Metallo-depent_PP-like"/>
</dbReference>
<keyword evidence="7" id="KW-1185">Reference proteome</keyword>
<dbReference type="AlphaFoldDB" id="A0A7W6CXC6"/>
<gene>
    <name evidence="6" type="ORF">GGQ67_003078</name>
</gene>
<dbReference type="Pfam" id="PF00149">
    <property type="entry name" value="Metallophos"/>
    <property type="match status" value="1"/>
</dbReference>
<dbReference type="PANTHER" id="PTHR42988">
    <property type="entry name" value="PHOSPHOHYDROLASE"/>
    <property type="match status" value="1"/>
</dbReference>
<dbReference type="GO" id="GO:0016787">
    <property type="term" value="F:hydrolase activity"/>
    <property type="evidence" value="ECO:0007669"/>
    <property type="project" value="UniProtKB-KW"/>
</dbReference>
<organism evidence="6 7">
    <name type="scientific">Rhizobium metallidurans</name>
    <dbReference type="NCBI Taxonomy" id="1265931"/>
    <lineage>
        <taxon>Bacteria</taxon>
        <taxon>Pseudomonadati</taxon>
        <taxon>Pseudomonadota</taxon>
        <taxon>Alphaproteobacteria</taxon>
        <taxon>Hyphomicrobiales</taxon>
        <taxon>Rhizobiaceae</taxon>
        <taxon>Rhizobium/Agrobacterium group</taxon>
        <taxon>Rhizobium</taxon>
    </lineage>
</organism>
<sequence length="294" mass="32864">MKIAIITDIHHGPLSHTKDESWDGLAHVRSFVARAVAEKVDLLLDLGDRISDTNHETDHRVASELADIFKTYPGKRIHILGNHDVDNLTVAENEDIFGQSMASSVHDLGDIRLIAWQPGVKIEMGIGLPKAEPALEWLVEALNADERPAIIATHVPLSGHSQTGNYYFERNPHYSSYPDHAVVRRAVEATGKAALWLSGHVHWNTVNNVGNVQHITIQSVSERFTTHPITAAAYADVEIKDGQFTVDVFGNDPFHVRLPFRKSGDRPWMAPCGPFTEADSQREIRQREWELSRA</sequence>
<keyword evidence="2" id="KW-0378">Hydrolase</keyword>
<keyword evidence="3" id="KW-0408">Iron</keyword>
<dbReference type="SUPFAM" id="SSF56300">
    <property type="entry name" value="Metallo-dependent phosphatases"/>
    <property type="match status" value="1"/>
</dbReference>
<dbReference type="EMBL" id="JACIDW010000009">
    <property type="protein sequence ID" value="MBB3965405.1"/>
    <property type="molecule type" value="Genomic_DNA"/>
</dbReference>
<dbReference type="Proteomes" id="UP000582090">
    <property type="component" value="Unassembled WGS sequence"/>
</dbReference>
<reference evidence="6 7" key="1">
    <citation type="submission" date="2020-08" db="EMBL/GenBank/DDBJ databases">
        <title>Genomic Encyclopedia of Type Strains, Phase IV (KMG-IV): sequencing the most valuable type-strain genomes for metagenomic binning, comparative biology and taxonomic classification.</title>
        <authorList>
            <person name="Goeker M."/>
        </authorList>
    </citation>
    <scope>NUCLEOTIDE SEQUENCE [LARGE SCALE GENOMIC DNA]</scope>
    <source>
        <strain evidence="6 7">DSM 26575</strain>
    </source>
</reference>
<evidence type="ECO:0000256" key="4">
    <source>
        <dbReference type="ARBA" id="ARBA00025742"/>
    </source>
</evidence>
<evidence type="ECO:0000256" key="2">
    <source>
        <dbReference type="ARBA" id="ARBA00022801"/>
    </source>
</evidence>
<evidence type="ECO:0000256" key="1">
    <source>
        <dbReference type="ARBA" id="ARBA00022723"/>
    </source>
</evidence>
<evidence type="ECO:0000313" key="6">
    <source>
        <dbReference type="EMBL" id="MBB3965405.1"/>
    </source>
</evidence>
<comment type="caution">
    <text evidence="6">The sequence shown here is derived from an EMBL/GenBank/DDBJ whole genome shotgun (WGS) entry which is preliminary data.</text>
</comment>
<protein>
    <submittedName>
        <fullName evidence="6">Calcineurin-like phosphoesterase family protein</fullName>
    </submittedName>
</protein>
<proteinExistence type="inferred from homology"/>
<evidence type="ECO:0000256" key="3">
    <source>
        <dbReference type="ARBA" id="ARBA00023004"/>
    </source>
</evidence>
<evidence type="ECO:0000259" key="5">
    <source>
        <dbReference type="Pfam" id="PF00149"/>
    </source>
</evidence>
<name>A0A7W6CXC6_9HYPH</name>
<feature type="domain" description="Calcineurin-like phosphoesterase" evidence="5">
    <location>
        <begin position="1"/>
        <end position="203"/>
    </location>
</feature>
<dbReference type="Gene3D" id="3.60.21.10">
    <property type="match status" value="1"/>
</dbReference>